<dbReference type="EMBL" id="MHJU01000036">
    <property type="protein sequence ID" value="OGY72407.1"/>
    <property type="molecule type" value="Genomic_DNA"/>
</dbReference>
<dbReference type="InterPro" id="IPR014721">
    <property type="entry name" value="Ribsml_uS5_D2-typ_fold_subgr"/>
</dbReference>
<feature type="domain" description="MCM C-terminal AAA(+) ATPase" evidence="4">
    <location>
        <begin position="293"/>
        <end position="388"/>
    </location>
</feature>
<name>A0A1G2A8K3_9BACT</name>
<dbReference type="SUPFAM" id="SSF52540">
    <property type="entry name" value="P-loop containing nucleoside triphosphate hydrolases"/>
    <property type="match status" value="1"/>
</dbReference>
<reference evidence="5 6" key="1">
    <citation type="journal article" date="2016" name="Nat. Commun.">
        <title>Thousands of microbial genomes shed light on interconnected biogeochemical processes in an aquifer system.</title>
        <authorList>
            <person name="Anantharaman K."/>
            <person name="Brown C.T."/>
            <person name="Hug L.A."/>
            <person name="Sharon I."/>
            <person name="Castelle C.J."/>
            <person name="Probst A.J."/>
            <person name="Thomas B.C."/>
            <person name="Singh A."/>
            <person name="Wilkins M.J."/>
            <person name="Karaoz U."/>
            <person name="Brodie E.L."/>
            <person name="Williams K.H."/>
            <person name="Hubbard S.S."/>
            <person name="Banfield J.F."/>
        </authorList>
    </citation>
    <scope>NUCLEOTIDE SEQUENCE [LARGE SCALE GENOMIC DNA]</scope>
</reference>
<dbReference type="InterPro" id="IPR025158">
    <property type="entry name" value="Mg_chelat-rel_C"/>
</dbReference>
<dbReference type="SUPFAM" id="SSF54211">
    <property type="entry name" value="Ribosomal protein S5 domain 2-like"/>
    <property type="match status" value="1"/>
</dbReference>
<dbReference type="PANTHER" id="PTHR32039">
    <property type="entry name" value="MAGNESIUM-CHELATASE SUBUNIT CHLI"/>
    <property type="match status" value="1"/>
</dbReference>
<accession>A0A1G2A8K3</accession>
<dbReference type="InterPro" id="IPR045006">
    <property type="entry name" value="CHLI-like"/>
</dbReference>
<evidence type="ECO:0000313" key="6">
    <source>
        <dbReference type="Proteomes" id="UP000178315"/>
    </source>
</evidence>
<dbReference type="PANTHER" id="PTHR32039:SF7">
    <property type="entry name" value="COMPETENCE PROTEIN COMM"/>
    <property type="match status" value="1"/>
</dbReference>
<keyword evidence="2" id="KW-0547">Nucleotide-binding</keyword>
<proteinExistence type="inferred from homology"/>
<dbReference type="PRINTS" id="PR00830">
    <property type="entry name" value="ENDOLAPTASE"/>
</dbReference>
<organism evidence="5 6">
    <name type="scientific">Candidatus Jacksonbacteria bacterium RIFCSPLOWO2_02_FULL_44_20</name>
    <dbReference type="NCBI Taxonomy" id="1798460"/>
    <lineage>
        <taxon>Bacteria</taxon>
        <taxon>Candidatus Jacksoniibacteriota</taxon>
    </lineage>
</organism>
<keyword evidence="3" id="KW-0067">ATP-binding</keyword>
<comment type="similarity">
    <text evidence="1">Belongs to the Mg-chelatase subunits D/I family. ComM subfamily.</text>
</comment>
<gene>
    <name evidence="5" type="ORF">A3H61_03760</name>
</gene>
<evidence type="ECO:0000313" key="5">
    <source>
        <dbReference type="EMBL" id="OGY72407.1"/>
    </source>
</evidence>
<dbReference type="AlphaFoldDB" id="A0A1G2A8K3"/>
<dbReference type="Pfam" id="PF13541">
    <property type="entry name" value="ChlI"/>
    <property type="match status" value="1"/>
</dbReference>
<dbReference type="Pfam" id="PF01078">
    <property type="entry name" value="Mg_chelatase"/>
    <property type="match status" value="1"/>
</dbReference>
<dbReference type="InterPro" id="IPR001208">
    <property type="entry name" value="MCM_dom"/>
</dbReference>
<dbReference type="InterPro" id="IPR020568">
    <property type="entry name" value="Ribosomal_Su5_D2-typ_SF"/>
</dbReference>
<protein>
    <recommendedName>
        <fullName evidence="4">MCM C-terminal AAA(+) ATPase domain-containing protein</fullName>
    </recommendedName>
</protein>
<evidence type="ECO:0000259" key="4">
    <source>
        <dbReference type="PROSITE" id="PS50051"/>
    </source>
</evidence>
<dbReference type="Gene3D" id="3.40.50.300">
    <property type="entry name" value="P-loop containing nucleotide triphosphate hydrolases"/>
    <property type="match status" value="1"/>
</dbReference>
<dbReference type="SMART" id="SM00382">
    <property type="entry name" value="AAA"/>
    <property type="match status" value="1"/>
</dbReference>
<dbReference type="InterPro" id="IPR003593">
    <property type="entry name" value="AAA+_ATPase"/>
</dbReference>
<dbReference type="InterPro" id="IPR004482">
    <property type="entry name" value="Mg_chelat-rel"/>
</dbReference>
<dbReference type="GO" id="GO:0005524">
    <property type="term" value="F:ATP binding"/>
    <property type="evidence" value="ECO:0007669"/>
    <property type="project" value="UniProtKB-KW"/>
</dbReference>
<dbReference type="InterPro" id="IPR000523">
    <property type="entry name" value="Mg_chelatse_chII-like_cat_dom"/>
</dbReference>
<dbReference type="Pfam" id="PF13335">
    <property type="entry name" value="Mg_chelatase_C"/>
    <property type="match status" value="1"/>
</dbReference>
<evidence type="ECO:0000256" key="2">
    <source>
        <dbReference type="ARBA" id="ARBA00022741"/>
    </source>
</evidence>
<dbReference type="Gene3D" id="3.30.230.10">
    <property type="match status" value="1"/>
</dbReference>
<dbReference type="InterPro" id="IPR027417">
    <property type="entry name" value="P-loop_NTPase"/>
</dbReference>
<sequence length="507" mass="55765">MLSKIHSALTLGMDAHLVDVEVDISRGNLPRFSIVGLPDASVRESKERIRSAIKNSDIDFPWQRVIVVNLAPADIKKEGASFDLPMAVGLLQALDHPLEVSESLFIGELALDGTVRHTSGVLPSALFAREHGIKRIYVPDTDKKEAALVSGLEIYPVKNLKQLFFHLSGGEKIVAIPCVPIEYKGEHGDQECDFAFIKGQNHAKRALEIASAGGHNVLMSGPPGAGKTLLARTFTTILPRMTHEEIVEVTKIYSIAGMIPKDRAIISTRPFRAPHHTSSGVSLVGGGAIPRPGEISLAHHGVLFLDEFPEFPRAVLENLRQPLEDGFITISRAEARAVFPARFTLLAAQNPCPCGFYRDPEKDCTCSQNAIRSYQSRVSGPLLDRIDLQVDVPRVAFKHISSTDDGERSAIILERIESARDIQRERFPSRISAVNSSMGSREVGEFCRVPADGERLLEAAMSRFSLSPRSYFKILKVARTIADLAGVQDIQTEHISEALQYRFRVGE</sequence>
<dbReference type="PROSITE" id="PS50051">
    <property type="entry name" value="MCM_2"/>
    <property type="match status" value="1"/>
</dbReference>
<comment type="caution">
    <text evidence="5">The sequence shown here is derived from an EMBL/GenBank/DDBJ whole genome shotgun (WGS) entry which is preliminary data.</text>
</comment>
<dbReference type="Proteomes" id="UP000178315">
    <property type="component" value="Unassembled WGS sequence"/>
</dbReference>
<dbReference type="NCBIfam" id="TIGR00368">
    <property type="entry name" value="YifB family Mg chelatase-like AAA ATPase"/>
    <property type="match status" value="1"/>
</dbReference>
<evidence type="ECO:0000256" key="1">
    <source>
        <dbReference type="ARBA" id="ARBA00006354"/>
    </source>
</evidence>
<evidence type="ECO:0000256" key="3">
    <source>
        <dbReference type="ARBA" id="ARBA00022840"/>
    </source>
</evidence>
<dbReference type="GO" id="GO:0003677">
    <property type="term" value="F:DNA binding"/>
    <property type="evidence" value="ECO:0007669"/>
    <property type="project" value="InterPro"/>
</dbReference>